<gene>
    <name evidence="9" type="ORF">JKP88DRAFT_267124</name>
</gene>
<reference evidence="9" key="1">
    <citation type="submission" date="2021-02" db="EMBL/GenBank/DDBJ databases">
        <title>First Annotated Genome of the Yellow-green Alga Tribonema minus.</title>
        <authorList>
            <person name="Mahan K.M."/>
        </authorList>
    </citation>
    <scope>NUCLEOTIDE SEQUENCE</scope>
    <source>
        <strain evidence="9">UTEX B ZZ1240</strain>
    </source>
</reference>
<dbReference type="GO" id="GO:0001401">
    <property type="term" value="C:SAM complex"/>
    <property type="evidence" value="ECO:0007669"/>
    <property type="project" value="InterPro"/>
</dbReference>
<dbReference type="InterPro" id="IPR019564">
    <property type="entry name" value="Sam37/metaxin_N"/>
</dbReference>
<evidence type="ECO:0000313" key="10">
    <source>
        <dbReference type="Proteomes" id="UP000664859"/>
    </source>
</evidence>
<feature type="domain" description="Mitochondrial outer membrane transport complex Sam37/metaxin N-terminal" evidence="7">
    <location>
        <begin position="53"/>
        <end position="166"/>
    </location>
</feature>
<dbReference type="Proteomes" id="UP000664859">
    <property type="component" value="Unassembled WGS sequence"/>
</dbReference>
<dbReference type="EMBL" id="JAFCMP010000043">
    <property type="protein sequence ID" value="KAG5189875.1"/>
    <property type="molecule type" value="Genomic_DNA"/>
</dbReference>
<evidence type="ECO:0000256" key="1">
    <source>
        <dbReference type="ARBA" id="ARBA00004294"/>
    </source>
</evidence>
<keyword evidence="10" id="KW-1185">Reference proteome</keyword>
<evidence type="ECO:0000256" key="4">
    <source>
        <dbReference type="ARBA" id="ARBA00022927"/>
    </source>
</evidence>
<proteinExistence type="predicted"/>
<keyword evidence="4" id="KW-0653">Protein transport</keyword>
<dbReference type="Pfam" id="PF17171">
    <property type="entry name" value="GST_C_6"/>
    <property type="match status" value="1"/>
</dbReference>
<dbReference type="OrthoDB" id="5835136at2759"/>
<feature type="domain" description="Metaxin glutathione S-transferase" evidence="8">
    <location>
        <begin position="207"/>
        <end position="246"/>
    </location>
</feature>
<dbReference type="AlphaFoldDB" id="A0A835ZEI3"/>
<comment type="subcellular location">
    <subcellularLocation>
        <location evidence="1">Mitochondrion outer membrane</location>
    </subcellularLocation>
</comment>
<evidence type="ECO:0000313" key="9">
    <source>
        <dbReference type="EMBL" id="KAG5189875.1"/>
    </source>
</evidence>
<dbReference type="Pfam" id="PF10568">
    <property type="entry name" value="Tom37"/>
    <property type="match status" value="1"/>
</dbReference>
<keyword evidence="5" id="KW-0496">Mitochondrion</keyword>
<accession>A0A835ZEI3</accession>
<sequence length="394" mass="42324">MAWWWGAGNSFNAESLLLQSFNNDKSCQSQVRLGNASSNPPVLIQFRPAWTEQAYLRFSGIPHRLENSRFASSEVTGTYPQLQDGHFLLPGGAIVQHLTTYRRDLDSNLTGLERADAVAFAAVVKDVLAPLLEAIRWSADERDVRRTVERPMRRALPPPLRYVVPWLESRAAIANAAAACGHSNVRGSQAEGRDEKGVPLEQLLESAKRHYAALNARLGDKAPYFFGAAPCTLDAIVFGHLAAALADVTLAPVVPQFFNNVVASYFCSDMAACHPARIDSNDVEVFTPAMARANAVNAENTFNQLSGCAICAQAAPAPDPFQPYALRNPALVAPQRAAAAASAGGTPAKQGKSSKWSTAAWTAGAAITFILYGAMTLSIVEVVQLSAEDDDDAQ</sequence>
<evidence type="ECO:0000259" key="7">
    <source>
        <dbReference type="Pfam" id="PF10568"/>
    </source>
</evidence>
<dbReference type="GO" id="GO:0006626">
    <property type="term" value="P:protein targeting to mitochondrion"/>
    <property type="evidence" value="ECO:0007669"/>
    <property type="project" value="TreeGrafter"/>
</dbReference>
<evidence type="ECO:0008006" key="11">
    <source>
        <dbReference type="Google" id="ProtNLM"/>
    </source>
</evidence>
<evidence type="ECO:0000256" key="6">
    <source>
        <dbReference type="ARBA" id="ARBA00023136"/>
    </source>
</evidence>
<dbReference type="GO" id="GO:0015031">
    <property type="term" value="P:protein transport"/>
    <property type="evidence" value="ECO:0007669"/>
    <property type="project" value="UniProtKB-KW"/>
</dbReference>
<evidence type="ECO:0000259" key="8">
    <source>
        <dbReference type="Pfam" id="PF17171"/>
    </source>
</evidence>
<dbReference type="InterPro" id="IPR033468">
    <property type="entry name" value="Metaxin_GST"/>
</dbReference>
<evidence type="ECO:0000256" key="3">
    <source>
        <dbReference type="ARBA" id="ARBA00022787"/>
    </source>
</evidence>
<keyword evidence="3" id="KW-1000">Mitochondrion outer membrane</keyword>
<keyword evidence="2" id="KW-0813">Transport</keyword>
<protein>
    <recommendedName>
        <fullName evidence="11">Metaxin</fullName>
    </recommendedName>
</protein>
<name>A0A835ZEI3_9STRA</name>
<evidence type="ECO:0000256" key="2">
    <source>
        <dbReference type="ARBA" id="ARBA00022448"/>
    </source>
</evidence>
<organism evidence="9 10">
    <name type="scientific">Tribonema minus</name>
    <dbReference type="NCBI Taxonomy" id="303371"/>
    <lineage>
        <taxon>Eukaryota</taxon>
        <taxon>Sar</taxon>
        <taxon>Stramenopiles</taxon>
        <taxon>Ochrophyta</taxon>
        <taxon>PX clade</taxon>
        <taxon>Xanthophyceae</taxon>
        <taxon>Tribonematales</taxon>
        <taxon>Tribonemataceae</taxon>
        <taxon>Tribonema</taxon>
    </lineage>
</organism>
<dbReference type="PANTHER" id="PTHR12289">
    <property type="entry name" value="METAXIN RELATED"/>
    <property type="match status" value="1"/>
</dbReference>
<dbReference type="InterPro" id="IPR050931">
    <property type="entry name" value="Mito_Protein_Transport_Metaxin"/>
</dbReference>
<evidence type="ECO:0000256" key="5">
    <source>
        <dbReference type="ARBA" id="ARBA00023128"/>
    </source>
</evidence>
<comment type="caution">
    <text evidence="9">The sequence shown here is derived from an EMBL/GenBank/DDBJ whole genome shotgun (WGS) entry which is preliminary data.</text>
</comment>
<dbReference type="PANTHER" id="PTHR12289:SF41">
    <property type="entry name" value="FAILED AXON CONNECTIONS-RELATED"/>
    <property type="match status" value="1"/>
</dbReference>
<keyword evidence="6" id="KW-0472">Membrane</keyword>